<organism evidence="2 3">
    <name type="scientific">Amborella trichopoda</name>
    <dbReference type="NCBI Taxonomy" id="13333"/>
    <lineage>
        <taxon>Eukaryota</taxon>
        <taxon>Viridiplantae</taxon>
        <taxon>Streptophyta</taxon>
        <taxon>Embryophyta</taxon>
        <taxon>Tracheophyta</taxon>
        <taxon>Spermatophyta</taxon>
        <taxon>Magnoliopsida</taxon>
        <taxon>Amborellales</taxon>
        <taxon>Amborellaceae</taxon>
        <taxon>Amborella</taxon>
    </lineage>
</organism>
<dbReference type="EMBL" id="KI394353">
    <property type="protein sequence ID" value="ERN03618.1"/>
    <property type="molecule type" value="Genomic_DNA"/>
</dbReference>
<evidence type="ECO:0000256" key="1">
    <source>
        <dbReference type="SAM" id="MobiDB-lite"/>
    </source>
</evidence>
<feature type="region of interest" description="Disordered" evidence="1">
    <location>
        <begin position="15"/>
        <end position="51"/>
    </location>
</feature>
<gene>
    <name evidence="2" type="ORF">AMTR_s00042p00218920</name>
</gene>
<evidence type="ECO:0000313" key="2">
    <source>
        <dbReference type="EMBL" id="ERN03618.1"/>
    </source>
</evidence>
<dbReference type="Gramene" id="ERN03618">
    <property type="protein sequence ID" value="ERN03618"/>
    <property type="gene ID" value="AMTR_s00042p00218920"/>
</dbReference>
<dbReference type="Proteomes" id="UP000017836">
    <property type="component" value="Unassembled WGS sequence"/>
</dbReference>
<protein>
    <submittedName>
        <fullName evidence="2">Uncharacterized protein</fullName>
    </submittedName>
</protein>
<dbReference type="HOGENOM" id="CLU_132864_0_0_1"/>
<dbReference type="AlphaFoldDB" id="W1P6R3"/>
<reference evidence="3" key="1">
    <citation type="journal article" date="2013" name="Science">
        <title>The Amborella genome and the evolution of flowering plants.</title>
        <authorList>
            <consortium name="Amborella Genome Project"/>
        </authorList>
    </citation>
    <scope>NUCLEOTIDE SEQUENCE [LARGE SCALE GENOMIC DNA]</scope>
</reference>
<name>W1P6R3_AMBTC</name>
<proteinExistence type="predicted"/>
<keyword evidence="3" id="KW-1185">Reference proteome</keyword>
<evidence type="ECO:0000313" key="3">
    <source>
        <dbReference type="Proteomes" id="UP000017836"/>
    </source>
</evidence>
<accession>W1P6R3</accession>
<sequence length="142" mass="15192">MSMLRRIGILLGDGDKKHPSSGIGRVLGGGDHKNPGPDVGRALGDGDRKSLSPGIRRVLGGGDRQNPSLAYLLAIVGSGCSLEKTVSTTSKIAKECCKFPLPKCCSLKFKTLAFATLRPPLLLTRVSDLTGERRSQWQDFSK</sequence>